<evidence type="ECO:0000256" key="3">
    <source>
        <dbReference type="ARBA" id="ARBA00023082"/>
    </source>
</evidence>
<dbReference type="PANTHER" id="PTHR43133:SF8">
    <property type="entry name" value="RNA POLYMERASE SIGMA FACTOR HI_1459-RELATED"/>
    <property type="match status" value="1"/>
</dbReference>
<keyword evidence="4" id="KW-0238">DNA-binding</keyword>
<dbReference type="InterPro" id="IPR039425">
    <property type="entry name" value="RNA_pol_sigma-70-like"/>
</dbReference>
<proteinExistence type="inferred from homology"/>
<evidence type="ECO:0000256" key="5">
    <source>
        <dbReference type="ARBA" id="ARBA00023163"/>
    </source>
</evidence>
<keyword evidence="3" id="KW-0731">Sigma factor</keyword>
<evidence type="ECO:0000313" key="8">
    <source>
        <dbReference type="EMBL" id="CCH01208.1"/>
    </source>
</evidence>
<gene>
    <name evidence="8" type="ORF">FAES_3199</name>
</gene>
<keyword evidence="9" id="KW-1185">Reference proteome</keyword>
<accession>I0KAQ5</accession>
<keyword evidence="2" id="KW-0805">Transcription regulation</keyword>
<organism evidence="8 9">
    <name type="scientific">Fibrella aestuarina BUZ 2</name>
    <dbReference type="NCBI Taxonomy" id="1166018"/>
    <lineage>
        <taxon>Bacteria</taxon>
        <taxon>Pseudomonadati</taxon>
        <taxon>Bacteroidota</taxon>
        <taxon>Cytophagia</taxon>
        <taxon>Cytophagales</taxon>
        <taxon>Spirosomataceae</taxon>
        <taxon>Fibrella</taxon>
    </lineage>
</organism>
<dbReference type="InterPro" id="IPR036388">
    <property type="entry name" value="WH-like_DNA-bd_sf"/>
</dbReference>
<evidence type="ECO:0000259" key="6">
    <source>
        <dbReference type="Pfam" id="PF04542"/>
    </source>
</evidence>
<dbReference type="PATRIC" id="fig|1166018.3.peg.4971"/>
<dbReference type="Gene3D" id="1.10.1740.10">
    <property type="match status" value="1"/>
</dbReference>
<dbReference type="Gene3D" id="1.10.10.10">
    <property type="entry name" value="Winged helix-like DNA-binding domain superfamily/Winged helix DNA-binding domain"/>
    <property type="match status" value="1"/>
</dbReference>
<dbReference type="SUPFAM" id="SSF88659">
    <property type="entry name" value="Sigma3 and sigma4 domains of RNA polymerase sigma factors"/>
    <property type="match status" value="1"/>
</dbReference>
<evidence type="ECO:0000256" key="4">
    <source>
        <dbReference type="ARBA" id="ARBA00023125"/>
    </source>
</evidence>
<dbReference type="HOGENOM" id="CLU_047691_3_0_10"/>
<sequence>MILYRGTTFGSSITKHTRNRPQPMYAIPSTKQTLSDELVIQNYFTTRPSYCFELLYNRYQQKVYRRCLSMTRDAELAQDYAHDIFIRMFSRLDKFQGRSSFSTWLYSIAYNYVLDQLRLTKRLPVAQLDESYEYPTFRQDDGAETLEASLQQLGKAMSSISSQDASILRLKYQDGLDVRQIGSQLKIQESAVKMRLKRSRDRVKRLCDVAY</sequence>
<comment type="similarity">
    <text evidence="1">Belongs to the sigma-70 factor family. ECF subfamily.</text>
</comment>
<dbReference type="NCBIfam" id="TIGR02937">
    <property type="entry name" value="sigma70-ECF"/>
    <property type="match status" value="1"/>
</dbReference>
<dbReference type="InterPro" id="IPR013249">
    <property type="entry name" value="RNA_pol_sigma70_r4_t2"/>
</dbReference>
<dbReference type="GO" id="GO:0016987">
    <property type="term" value="F:sigma factor activity"/>
    <property type="evidence" value="ECO:0007669"/>
    <property type="project" value="UniProtKB-KW"/>
</dbReference>
<dbReference type="GO" id="GO:0006352">
    <property type="term" value="P:DNA-templated transcription initiation"/>
    <property type="evidence" value="ECO:0007669"/>
    <property type="project" value="InterPro"/>
</dbReference>
<dbReference type="InterPro" id="IPR013324">
    <property type="entry name" value="RNA_pol_sigma_r3/r4-like"/>
</dbReference>
<dbReference type="Proteomes" id="UP000011058">
    <property type="component" value="Chromosome"/>
</dbReference>
<evidence type="ECO:0000259" key="7">
    <source>
        <dbReference type="Pfam" id="PF08281"/>
    </source>
</evidence>
<dbReference type="eggNOG" id="COG1595">
    <property type="taxonomic scope" value="Bacteria"/>
</dbReference>
<dbReference type="KEGG" id="fae:FAES_3199"/>
<evidence type="ECO:0000313" key="9">
    <source>
        <dbReference type="Proteomes" id="UP000011058"/>
    </source>
</evidence>
<dbReference type="STRING" id="1166018.FAES_3199"/>
<name>I0KAQ5_9BACT</name>
<dbReference type="Pfam" id="PF08281">
    <property type="entry name" value="Sigma70_r4_2"/>
    <property type="match status" value="1"/>
</dbReference>
<dbReference type="GO" id="GO:0003677">
    <property type="term" value="F:DNA binding"/>
    <property type="evidence" value="ECO:0007669"/>
    <property type="project" value="UniProtKB-KW"/>
</dbReference>
<dbReference type="InterPro" id="IPR007627">
    <property type="entry name" value="RNA_pol_sigma70_r2"/>
</dbReference>
<protein>
    <submittedName>
        <fullName evidence="8">RNA polymerase sigma factor sigW Sigma-W factor</fullName>
    </submittedName>
</protein>
<dbReference type="InterPro" id="IPR013325">
    <property type="entry name" value="RNA_pol_sigma_r2"/>
</dbReference>
<reference evidence="8 9" key="1">
    <citation type="journal article" date="2012" name="J. Bacteriol.">
        <title>Genome Sequence of Fibrella aestuarina BUZ 2T, a Filamentous Marine Bacterium.</title>
        <authorList>
            <person name="Filippini M."/>
            <person name="Qi W."/>
            <person name="Blom J."/>
            <person name="Goesmann A."/>
            <person name="Smits T.H."/>
            <person name="Bagheri H.C."/>
        </authorList>
    </citation>
    <scope>NUCLEOTIDE SEQUENCE [LARGE SCALE GENOMIC DNA]</scope>
    <source>
        <strain evidence="9">BUZ 2T</strain>
    </source>
</reference>
<dbReference type="SUPFAM" id="SSF88946">
    <property type="entry name" value="Sigma2 domain of RNA polymerase sigma factors"/>
    <property type="match status" value="1"/>
</dbReference>
<dbReference type="AlphaFoldDB" id="I0KAQ5"/>
<feature type="domain" description="RNA polymerase sigma factor 70 region 4 type 2" evidence="7">
    <location>
        <begin position="151"/>
        <end position="202"/>
    </location>
</feature>
<evidence type="ECO:0000256" key="2">
    <source>
        <dbReference type="ARBA" id="ARBA00023015"/>
    </source>
</evidence>
<dbReference type="InterPro" id="IPR014284">
    <property type="entry name" value="RNA_pol_sigma-70_dom"/>
</dbReference>
<dbReference type="Pfam" id="PF04542">
    <property type="entry name" value="Sigma70_r2"/>
    <property type="match status" value="1"/>
</dbReference>
<dbReference type="EMBL" id="HE796683">
    <property type="protein sequence ID" value="CCH01208.1"/>
    <property type="molecule type" value="Genomic_DNA"/>
</dbReference>
<dbReference type="PANTHER" id="PTHR43133">
    <property type="entry name" value="RNA POLYMERASE ECF-TYPE SIGMA FACTO"/>
    <property type="match status" value="1"/>
</dbReference>
<keyword evidence="5" id="KW-0804">Transcription</keyword>
<feature type="domain" description="RNA polymerase sigma-70 region 2" evidence="6">
    <location>
        <begin position="55"/>
        <end position="122"/>
    </location>
</feature>
<evidence type="ECO:0000256" key="1">
    <source>
        <dbReference type="ARBA" id="ARBA00010641"/>
    </source>
</evidence>